<dbReference type="AlphaFoldDB" id="A0A6F8TAF3"/>
<dbReference type="EMBL" id="AP022839">
    <property type="protein sequence ID" value="BCA97042.1"/>
    <property type="molecule type" value="Genomic_DNA"/>
</dbReference>
<organism evidence="2 3">
    <name type="scientific">Legionella antarctica</name>
    <dbReference type="NCBI Taxonomy" id="2708020"/>
    <lineage>
        <taxon>Bacteria</taxon>
        <taxon>Pseudomonadati</taxon>
        <taxon>Pseudomonadota</taxon>
        <taxon>Gammaproteobacteria</taxon>
        <taxon>Legionellales</taxon>
        <taxon>Legionellaceae</taxon>
        <taxon>Legionella</taxon>
    </lineage>
</organism>
<evidence type="ECO:0000313" key="3">
    <source>
        <dbReference type="Proteomes" id="UP000502894"/>
    </source>
</evidence>
<dbReference type="RefSeq" id="WP_173238258.1">
    <property type="nucleotide sequence ID" value="NZ_AP022839.1"/>
</dbReference>
<dbReference type="KEGG" id="lant:TUM19329_34030"/>
<evidence type="ECO:0000256" key="1">
    <source>
        <dbReference type="SAM" id="MobiDB-lite"/>
    </source>
</evidence>
<evidence type="ECO:0000313" key="2">
    <source>
        <dbReference type="EMBL" id="BCA97042.1"/>
    </source>
</evidence>
<sequence>MGWFTSDENEKDDTSNADQESEGYGVGAKFSAGARWIWNKAIVGALTYTANTAFQLLEQVQALRTAVPTLVKNPEALKLVRGMADVIVGDVLPLVTLNVINNQVQNYFHDDQEEVTGLGAYSLFLTGLTLVSYTVVAVTWRQGAQASARILLLDSLGPAAFNSNKTILPPTLCTELNCNIQRKAKGMLREPLILWGNDLLTAGISYIPYVGPPVSRVLSIYFIGRYITRLTTPERCERHKAMMQESVLALGLGYEVTTMIMDAFLEATIGMPPFLYYRVMRHLMLLLHVNVAAHMTLPLVLPKDATVSMDPLNIYEQLSRFIADIIFAGLKENVPKYFKPEEGEKPLIPLSTALKFATRVLRSDLESEQPLGSPGFFKRSAHAIKPWVVPPIFHDSHSFVNDKIVAAHWPVIREEVITIVEIMGSVGKINAVATTTAVKDIIKNVLYKSRGETLIQAVALTATWTPDITAKALNYQWGVSETVTLVALKLSKKEDFWALADALKAWFERHNIAFDVELDDRRHVALLGEKRMEPLPKLRESVPLASSQELKSERRTSSRSKLVISPEELVSSKRSSVTAIVRTEELVPKKRSSISPYVTSSPNLFTTRRKSAALPIQHNTTAVLTEEKNVDDYSQSKCQ</sequence>
<reference evidence="2" key="1">
    <citation type="journal article" date="2020" name="Microbiol. Resour. Announc.">
        <title>Complete Genome Sequence of Novel Psychrotolerant Legionella Strain TUM19329, Isolated from Antarctic Lake Sediment.</title>
        <authorList>
            <person name="Shimada S."/>
            <person name="Nakai R."/>
            <person name="Aoki K."/>
            <person name="Shimoeda N."/>
            <person name="Ohno G."/>
            <person name="Miyazaki Y."/>
            <person name="Kudoh S."/>
            <person name="Imura S."/>
            <person name="Watanabe K."/>
            <person name="Ishii Y."/>
            <person name="Tateda K."/>
        </authorList>
    </citation>
    <scope>NUCLEOTIDE SEQUENCE [LARGE SCALE GENOMIC DNA]</scope>
    <source>
        <strain evidence="2">TUM19329</strain>
    </source>
</reference>
<accession>A0A6F8TAF3</accession>
<name>A0A6F8TAF3_9GAMM</name>
<proteinExistence type="predicted"/>
<protein>
    <submittedName>
        <fullName evidence="2">Uncharacterized protein</fullName>
    </submittedName>
</protein>
<dbReference type="Proteomes" id="UP000502894">
    <property type="component" value="Chromosome"/>
</dbReference>
<gene>
    <name evidence="2" type="ORF">TUM19329_34030</name>
</gene>
<feature type="region of interest" description="Disordered" evidence="1">
    <location>
        <begin position="1"/>
        <end position="22"/>
    </location>
</feature>
<keyword evidence="3" id="KW-1185">Reference proteome</keyword>